<evidence type="ECO:0000313" key="7">
    <source>
        <dbReference type="EMBL" id="CAH3146162.1"/>
    </source>
</evidence>
<dbReference type="Proteomes" id="UP001159428">
    <property type="component" value="Unassembled WGS sequence"/>
</dbReference>
<accession>A0AAU9XEQ8</accession>
<feature type="region of interest" description="Disordered" evidence="5">
    <location>
        <begin position="88"/>
        <end position="120"/>
    </location>
</feature>
<evidence type="ECO:0000259" key="6">
    <source>
        <dbReference type="PROSITE" id="PS50089"/>
    </source>
</evidence>
<dbReference type="PROSITE" id="PS50089">
    <property type="entry name" value="ZF_RING_2"/>
    <property type="match status" value="1"/>
</dbReference>
<comment type="caution">
    <text evidence="7">The sequence shown here is derived from an EMBL/GenBank/DDBJ whole genome shotgun (WGS) entry which is preliminary data.</text>
</comment>
<dbReference type="InterPro" id="IPR001841">
    <property type="entry name" value="Znf_RING"/>
</dbReference>
<gene>
    <name evidence="7" type="ORF">PMEA_00022859</name>
</gene>
<evidence type="ECO:0000256" key="2">
    <source>
        <dbReference type="ARBA" id="ARBA00022833"/>
    </source>
</evidence>
<evidence type="ECO:0000313" key="8">
    <source>
        <dbReference type="Proteomes" id="UP001159428"/>
    </source>
</evidence>
<proteinExistence type="predicted"/>
<keyword evidence="2" id="KW-0862">Zinc</keyword>
<keyword evidence="1 3" id="KW-0863">Zinc-finger</keyword>
<keyword evidence="4" id="KW-0175">Coiled coil</keyword>
<protein>
    <recommendedName>
        <fullName evidence="6">RING-type domain-containing protein</fullName>
    </recommendedName>
</protein>
<feature type="coiled-coil region" evidence="4">
    <location>
        <begin position="633"/>
        <end position="707"/>
    </location>
</feature>
<evidence type="ECO:0000256" key="3">
    <source>
        <dbReference type="PROSITE-ProRule" id="PRU00175"/>
    </source>
</evidence>
<reference evidence="7 8" key="1">
    <citation type="submission" date="2022-05" db="EMBL/GenBank/DDBJ databases">
        <authorList>
            <consortium name="Genoscope - CEA"/>
            <person name="William W."/>
        </authorList>
    </citation>
    <scope>NUCLEOTIDE SEQUENCE [LARGE SCALE GENOMIC DNA]</scope>
</reference>
<dbReference type="GO" id="GO:0008270">
    <property type="term" value="F:zinc ion binding"/>
    <property type="evidence" value="ECO:0007669"/>
    <property type="project" value="UniProtKB-KW"/>
</dbReference>
<organism evidence="7 8">
    <name type="scientific">Pocillopora meandrina</name>
    <dbReference type="NCBI Taxonomy" id="46732"/>
    <lineage>
        <taxon>Eukaryota</taxon>
        <taxon>Metazoa</taxon>
        <taxon>Cnidaria</taxon>
        <taxon>Anthozoa</taxon>
        <taxon>Hexacorallia</taxon>
        <taxon>Scleractinia</taxon>
        <taxon>Astrocoeniina</taxon>
        <taxon>Pocilloporidae</taxon>
        <taxon>Pocillopora</taxon>
    </lineage>
</organism>
<dbReference type="EMBL" id="CALNXJ010000041">
    <property type="protein sequence ID" value="CAH3146162.1"/>
    <property type="molecule type" value="Genomic_DNA"/>
</dbReference>
<dbReference type="Pfam" id="PF13920">
    <property type="entry name" value="zf-C3HC4_3"/>
    <property type="match status" value="1"/>
</dbReference>
<dbReference type="Gene3D" id="3.30.40.10">
    <property type="entry name" value="Zinc/RING finger domain, C3HC4 (zinc finger)"/>
    <property type="match status" value="1"/>
</dbReference>
<feature type="domain" description="RING-type" evidence="6">
    <location>
        <begin position="768"/>
        <end position="803"/>
    </location>
</feature>
<dbReference type="AlphaFoldDB" id="A0AAU9XEQ8"/>
<keyword evidence="8" id="KW-1185">Reference proteome</keyword>
<dbReference type="InterPro" id="IPR013083">
    <property type="entry name" value="Znf_RING/FYVE/PHD"/>
</dbReference>
<evidence type="ECO:0000256" key="5">
    <source>
        <dbReference type="SAM" id="MobiDB-lite"/>
    </source>
</evidence>
<sequence length="815" mass="93372">MAQESPSEKSISLSLTARYAPSWKTWEGIREVVQNWHDGVYFSLEKLRAVSNSRLAFHHTKEKDSLSYKAILTAENCLKLERKAAEDIDSDDQEVSGRNQTRKPDHQTFDSSVTDNRARGDDREGWDIELGRIDYNPTRQKLTLINHDTELMRKVLLLGFSKKASNKEVIGQFGEGLKVGALALVREGRVVTMKTGKERWRFGLSHDETFDEEVLTVFVDGRWKESNNDDDDDNDDQHDKYNDNYETNLEQMNTSVTVFPLCREDWEVYLKRFLFLSPPTDSVKSVAGTLLLGDHYKGQLYVKGVWVSDLSKDGLASGVDFVHLRIDRDRRAVIHLSDIDHQISSMWIQAIQERPDLIPYYYSLLEENKTCDVRHADFYLSETSSSLLAQHFFAVHGSMAYPVPNTVSSDLLTEIKREISKKLVMCNEVLIQVLYKSGVVEPLETIMSKASTKKSAIVPFAELTPEEIDVLQHVEKLMKLCKPEFCMATIDILESSGTASVINSKDLGHYDIPRTLLSGKIDHHCETHQRKCFCREALIVFNILSLQSDKLVQAGNRPSNDCNDSFVKLLASLSMQVCELNPPFCQDLHEVPQSMQTSLNLSVIKKREETLQKEKDFLSAQLSERDTSHAQELMKLQSKISALEKDLVLQQVNLVNVEQEISERWKKSLQDLRMEMSNKTTDLERDKIFYQERLAAAEEDVKNQEKAHSHKVSILNDRNDILRKRLADKFERLSKVVMASKDADNSIVEILKSATKEMEEMWFQKDNCIICTLEKPNCVVIPCRHQITCFKCTSLLEKCSYCRGPIEQKLLTYSL</sequence>
<evidence type="ECO:0000256" key="4">
    <source>
        <dbReference type="SAM" id="Coils"/>
    </source>
</evidence>
<keyword evidence="1 3" id="KW-0479">Metal-binding</keyword>
<name>A0AAU9XEQ8_9CNID</name>
<evidence type="ECO:0000256" key="1">
    <source>
        <dbReference type="ARBA" id="ARBA00022771"/>
    </source>
</evidence>